<proteinExistence type="predicted"/>
<name>A0ABS9BMM4_9BACT</name>
<dbReference type="RefSeq" id="WP_234866819.1">
    <property type="nucleotide sequence ID" value="NZ_JAKEVY010000003.1"/>
</dbReference>
<sequence length="213" mass="24242">MDNQPIRTDGWRWKKIFQYFLQGLLVTAPVVITGYLVYWFVSSVDNLLPIFQEETPEGGLSTRNYGLGFIIIIVALIVIGYLSSNFITSRLFSFFDQFLEKAPGIKFIYSSIKDFFEAFAGNKRKFNKPVAVSLHQPDVFQIGFITDEDASEFGFSDYITVYIPFSYSFAGQTYLVPRSRVRPLDHIKPADAMKYVVSGGIAEPDQEPTPPRE</sequence>
<evidence type="ECO:0000313" key="2">
    <source>
        <dbReference type="EMBL" id="MCF1715871.1"/>
    </source>
</evidence>
<dbReference type="InterPro" id="IPR007462">
    <property type="entry name" value="COV1-like"/>
</dbReference>
<keyword evidence="1" id="KW-0812">Transmembrane</keyword>
<dbReference type="Pfam" id="PF04367">
    <property type="entry name" value="DUF502"/>
    <property type="match status" value="1"/>
</dbReference>
<accession>A0ABS9BMM4</accession>
<dbReference type="PANTHER" id="PTHR31876:SF26">
    <property type="entry name" value="PROTEIN LIKE COV 2"/>
    <property type="match status" value="1"/>
</dbReference>
<organism evidence="2 3">
    <name type="scientific">Flavihumibacter fluminis</name>
    <dbReference type="NCBI Taxonomy" id="2909236"/>
    <lineage>
        <taxon>Bacteria</taxon>
        <taxon>Pseudomonadati</taxon>
        <taxon>Bacteroidota</taxon>
        <taxon>Chitinophagia</taxon>
        <taxon>Chitinophagales</taxon>
        <taxon>Chitinophagaceae</taxon>
        <taxon>Flavihumibacter</taxon>
    </lineage>
</organism>
<feature type="transmembrane region" description="Helical" evidence="1">
    <location>
        <begin position="20"/>
        <end position="41"/>
    </location>
</feature>
<evidence type="ECO:0000313" key="3">
    <source>
        <dbReference type="Proteomes" id="UP001200145"/>
    </source>
</evidence>
<dbReference type="EMBL" id="JAKEVY010000003">
    <property type="protein sequence ID" value="MCF1715871.1"/>
    <property type="molecule type" value="Genomic_DNA"/>
</dbReference>
<gene>
    <name evidence="2" type="ORF">L0U88_14625</name>
</gene>
<comment type="caution">
    <text evidence="2">The sequence shown here is derived from an EMBL/GenBank/DDBJ whole genome shotgun (WGS) entry which is preliminary data.</text>
</comment>
<keyword evidence="3" id="KW-1185">Reference proteome</keyword>
<evidence type="ECO:0000256" key="1">
    <source>
        <dbReference type="SAM" id="Phobius"/>
    </source>
</evidence>
<feature type="transmembrane region" description="Helical" evidence="1">
    <location>
        <begin position="65"/>
        <end position="83"/>
    </location>
</feature>
<dbReference type="PANTHER" id="PTHR31876">
    <property type="entry name" value="COV-LIKE PROTEIN 1"/>
    <property type="match status" value="1"/>
</dbReference>
<reference evidence="2 3" key="1">
    <citation type="submission" date="2022-01" db="EMBL/GenBank/DDBJ databases">
        <title>Flavihumibacter sp. nov., isolated from sediment of a river.</title>
        <authorList>
            <person name="Liu H."/>
        </authorList>
    </citation>
    <scope>NUCLEOTIDE SEQUENCE [LARGE SCALE GENOMIC DNA]</scope>
    <source>
        <strain evidence="2 3">RY-1</strain>
    </source>
</reference>
<keyword evidence="1" id="KW-1133">Transmembrane helix</keyword>
<dbReference type="Proteomes" id="UP001200145">
    <property type="component" value="Unassembled WGS sequence"/>
</dbReference>
<keyword evidence="1" id="KW-0472">Membrane</keyword>
<protein>
    <submittedName>
        <fullName evidence="2">DUF502 domain-containing protein</fullName>
    </submittedName>
</protein>